<dbReference type="PANTHER" id="PTHR24412">
    <property type="entry name" value="KELCH PROTEIN"/>
    <property type="match status" value="1"/>
</dbReference>
<dbReference type="SMART" id="SM00875">
    <property type="entry name" value="BACK"/>
    <property type="match status" value="1"/>
</dbReference>
<keyword evidence="2" id="KW-0677">Repeat</keyword>
<dbReference type="SUPFAM" id="SSF117281">
    <property type="entry name" value="Kelch motif"/>
    <property type="match status" value="1"/>
</dbReference>
<evidence type="ECO:0000259" key="4">
    <source>
        <dbReference type="PROSITE" id="PS50097"/>
    </source>
</evidence>
<feature type="domain" description="BTB" evidence="4">
    <location>
        <begin position="56"/>
        <end position="123"/>
    </location>
</feature>
<keyword evidence="1" id="KW-0880">Kelch repeat</keyword>
<dbReference type="Gene3D" id="1.25.40.420">
    <property type="match status" value="1"/>
</dbReference>
<dbReference type="Proteomes" id="UP000565785">
    <property type="component" value="Unassembled WGS sequence"/>
</dbReference>
<dbReference type="OrthoDB" id="19132at2759"/>
<dbReference type="FunFam" id="1.25.40.420:FF:000001">
    <property type="entry name" value="Kelch-like family member 12"/>
    <property type="match status" value="1"/>
</dbReference>
<dbReference type="InterPro" id="IPR030601">
    <property type="entry name" value="KLHL35_BTB_POZ_dom"/>
</dbReference>
<dbReference type="Gene3D" id="3.30.710.10">
    <property type="entry name" value="Potassium Channel Kv1.1, Chain A"/>
    <property type="match status" value="1"/>
</dbReference>
<dbReference type="InterPro" id="IPR015915">
    <property type="entry name" value="Kelch-typ_b-propeller"/>
</dbReference>
<feature type="non-terminal residue" evidence="5">
    <location>
        <position position="582"/>
    </location>
</feature>
<dbReference type="SMART" id="SM00225">
    <property type="entry name" value="BTB"/>
    <property type="match status" value="1"/>
</dbReference>
<feature type="compositionally biased region" description="Basic and acidic residues" evidence="3">
    <location>
        <begin position="1"/>
        <end position="10"/>
    </location>
</feature>
<name>A0A7L1N6W6_RHICY</name>
<evidence type="ECO:0000313" key="5">
    <source>
        <dbReference type="EMBL" id="NXN95531.1"/>
    </source>
</evidence>
<proteinExistence type="predicted"/>
<feature type="region of interest" description="Disordered" evidence="3">
    <location>
        <begin position="1"/>
        <end position="30"/>
    </location>
</feature>
<dbReference type="InterPro" id="IPR006652">
    <property type="entry name" value="Kelch_1"/>
</dbReference>
<dbReference type="InterPro" id="IPR017096">
    <property type="entry name" value="BTB-kelch_protein"/>
</dbReference>
<evidence type="ECO:0000256" key="1">
    <source>
        <dbReference type="ARBA" id="ARBA00022441"/>
    </source>
</evidence>
<dbReference type="InterPro" id="IPR011705">
    <property type="entry name" value="BACK"/>
</dbReference>
<dbReference type="SUPFAM" id="SSF54695">
    <property type="entry name" value="POZ domain"/>
    <property type="match status" value="1"/>
</dbReference>
<dbReference type="EMBL" id="VXBP01003474">
    <property type="protein sequence ID" value="NXN95531.1"/>
    <property type="molecule type" value="Genomic_DNA"/>
</dbReference>
<dbReference type="SMART" id="SM00612">
    <property type="entry name" value="Kelch"/>
    <property type="match status" value="6"/>
</dbReference>
<sequence>MQRVMKEESSLRTSSLENGAGGPSEEKLPMKLCSGSGHAEQILQTLNSYRQSGIFTDVVLLIDGQEFPCHRATLSASSTYFRAMFGGGLKEGHQDTVSIQKVSASSMSLLLDYMYGGTVVIQEDNVEDILALSDLLQLSRLREACASFLEGQLHPCNCLGIGRLAGSFAIAALAEKSRRFLLEGFVEVSRHEEFLEMGAQELIGCLADEQLAVPREELVFEAAMRWVRHDVAARRGALRGLLEHVRLPLLAPTYFLEKVETDGLIQDSKECAPLLHEARRHFILGSELSSLRARPRRFMELAEAIVVIGGCDKKGLLKLPFVELYQPRGRQWPALPSVPGYARAEFAACALRNDIYLSGGHISSREVWVLSSQLNVWIKVACLQKGRWRHRMAPLQGKVYAVGGFDGFCRLSSVECYDPFSNRWSAVAPLPQAASSAAVASCLNKLYVLGGAVADTANTDTVQCYDPEEDQWSLLSPTPFQQRCLSAVCLDNFIYVVGGLLSQIFSYDPRTDSWRAVAALPGPLESCGLTVCGGKIYVLGGRDERGEGTDRAFAFDPAAGAVEPQPPLQRCTGCLGCVTVLR</sequence>
<dbReference type="GO" id="GO:0006511">
    <property type="term" value="P:ubiquitin-dependent protein catabolic process"/>
    <property type="evidence" value="ECO:0007669"/>
    <property type="project" value="TreeGrafter"/>
</dbReference>
<feature type="non-terminal residue" evidence="5">
    <location>
        <position position="1"/>
    </location>
</feature>
<dbReference type="CDD" id="cd18265">
    <property type="entry name" value="BTB_POZ_KLHL35"/>
    <property type="match status" value="1"/>
</dbReference>
<evidence type="ECO:0000256" key="3">
    <source>
        <dbReference type="SAM" id="MobiDB-lite"/>
    </source>
</evidence>
<protein>
    <submittedName>
        <fullName evidence="5">KLH35 protein</fullName>
    </submittedName>
</protein>
<evidence type="ECO:0000313" key="6">
    <source>
        <dbReference type="Proteomes" id="UP000565785"/>
    </source>
</evidence>
<dbReference type="GO" id="GO:0031463">
    <property type="term" value="C:Cul3-RING ubiquitin ligase complex"/>
    <property type="evidence" value="ECO:0007669"/>
    <property type="project" value="TreeGrafter"/>
</dbReference>
<reference evidence="5 6" key="1">
    <citation type="submission" date="2019-09" db="EMBL/GenBank/DDBJ databases">
        <title>Bird 10,000 Genomes (B10K) Project - Family phase.</title>
        <authorList>
            <person name="Zhang G."/>
        </authorList>
    </citation>
    <scope>NUCLEOTIDE SEQUENCE [LARGE SCALE GENOMIC DNA]</scope>
    <source>
        <strain evidence="5">B10K-DU-002-35</strain>
        <tissue evidence="5">Muscle</tissue>
    </source>
</reference>
<accession>A0A7L1N6W6</accession>
<dbReference type="Gene3D" id="2.120.10.80">
    <property type="entry name" value="Kelch-type beta propeller"/>
    <property type="match status" value="1"/>
</dbReference>
<dbReference type="PROSITE" id="PS50097">
    <property type="entry name" value="BTB"/>
    <property type="match status" value="1"/>
</dbReference>
<organism evidence="5 6">
    <name type="scientific">Rhinopomastus cyanomelas</name>
    <name type="common">Common scimitarbill</name>
    <dbReference type="NCBI Taxonomy" id="113115"/>
    <lineage>
        <taxon>Eukaryota</taxon>
        <taxon>Metazoa</taxon>
        <taxon>Chordata</taxon>
        <taxon>Craniata</taxon>
        <taxon>Vertebrata</taxon>
        <taxon>Euteleostomi</taxon>
        <taxon>Archelosauria</taxon>
        <taxon>Archosauria</taxon>
        <taxon>Dinosauria</taxon>
        <taxon>Saurischia</taxon>
        <taxon>Theropoda</taxon>
        <taxon>Coelurosauria</taxon>
        <taxon>Aves</taxon>
        <taxon>Neognathae</taxon>
        <taxon>Neoaves</taxon>
        <taxon>Telluraves</taxon>
        <taxon>Coraciimorphae</taxon>
        <taxon>Bucerotiformes</taxon>
        <taxon>Rhinopomastidae</taxon>
        <taxon>Rhinopomastus</taxon>
    </lineage>
</organism>
<keyword evidence="6" id="KW-1185">Reference proteome</keyword>
<dbReference type="GO" id="GO:0005737">
    <property type="term" value="C:cytoplasm"/>
    <property type="evidence" value="ECO:0007669"/>
    <property type="project" value="TreeGrafter"/>
</dbReference>
<dbReference type="Pfam" id="PF24681">
    <property type="entry name" value="Kelch_KLHDC2_KLHL20_DRC7"/>
    <property type="match status" value="1"/>
</dbReference>
<dbReference type="PIRSF" id="PIRSF037037">
    <property type="entry name" value="Kelch-like_protein_gigaxonin"/>
    <property type="match status" value="1"/>
</dbReference>
<dbReference type="PANTHER" id="PTHR24412:SF187">
    <property type="entry name" value="KELCH-LIKE PROTEIN 35"/>
    <property type="match status" value="1"/>
</dbReference>
<gene>
    <name evidence="5" type="primary">Klhl35</name>
    <name evidence="5" type="ORF">RHICYA_R11268</name>
</gene>
<dbReference type="InterPro" id="IPR000210">
    <property type="entry name" value="BTB/POZ_dom"/>
</dbReference>
<dbReference type="Pfam" id="PF00651">
    <property type="entry name" value="BTB"/>
    <property type="match status" value="1"/>
</dbReference>
<dbReference type="AlphaFoldDB" id="A0A7L1N6W6"/>
<comment type="caution">
    <text evidence="5">The sequence shown here is derived from an EMBL/GenBank/DDBJ whole genome shotgun (WGS) entry which is preliminary data.</text>
</comment>
<evidence type="ECO:0000256" key="2">
    <source>
        <dbReference type="ARBA" id="ARBA00022737"/>
    </source>
</evidence>
<dbReference type="InterPro" id="IPR011333">
    <property type="entry name" value="SKP1/BTB/POZ_sf"/>
</dbReference>
<dbReference type="Pfam" id="PF07707">
    <property type="entry name" value="BACK"/>
    <property type="match status" value="1"/>
</dbReference>
<dbReference type="Pfam" id="PF01344">
    <property type="entry name" value="Kelch_1"/>
    <property type="match status" value="1"/>
</dbReference>